<dbReference type="InterPro" id="IPR011323">
    <property type="entry name" value="Mss4/transl-control_tumour"/>
</dbReference>
<dbReference type="InterPro" id="IPR011057">
    <property type="entry name" value="Mss4-like_sf"/>
</dbReference>
<dbReference type="Gene3D" id="2.170.150.10">
    <property type="entry name" value="Metal Binding Protein, Guanine Nucleotide Exchange Factor, Chain A"/>
    <property type="match status" value="1"/>
</dbReference>
<dbReference type="SUPFAM" id="SSF51316">
    <property type="entry name" value="Mss4-like"/>
    <property type="match status" value="1"/>
</dbReference>
<dbReference type="Pfam" id="PF04421">
    <property type="entry name" value="Mss4"/>
    <property type="match status" value="1"/>
</dbReference>
<dbReference type="GO" id="GO:0008270">
    <property type="term" value="F:zinc ion binding"/>
    <property type="evidence" value="ECO:0007669"/>
    <property type="project" value="TreeGrafter"/>
</dbReference>
<dbReference type="AlphaFoldDB" id="A0A9W8E932"/>
<keyword evidence="2" id="KW-0344">Guanine-nucleotide releasing factor</keyword>
<sequence>MADQVTFDTLSDQTTGGKNLAALYCPRPGCRCLLLKPNVAQLTTPADEPIAELTNIPTQLLAGCNLTTQPDNSTYFWKVTNMLDFENLGFLKTVAETGVKYLSCPDCDLAPLGFHNTHSQLPQPTYFLAADRVRYQFA</sequence>
<evidence type="ECO:0000256" key="3">
    <source>
        <dbReference type="ARBA" id="ARBA00022927"/>
    </source>
</evidence>
<dbReference type="Proteomes" id="UP001150925">
    <property type="component" value="Unassembled WGS sequence"/>
</dbReference>
<proteinExistence type="predicted"/>
<dbReference type="GO" id="GO:0006892">
    <property type="term" value="P:post-Golgi vesicle-mediated transport"/>
    <property type="evidence" value="ECO:0007669"/>
    <property type="project" value="TreeGrafter"/>
</dbReference>
<evidence type="ECO:0000256" key="2">
    <source>
        <dbReference type="ARBA" id="ARBA00022658"/>
    </source>
</evidence>
<evidence type="ECO:0000256" key="1">
    <source>
        <dbReference type="ARBA" id="ARBA00022448"/>
    </source>
</evidence>
<dbReference type="OrthoDB" id="30840at2759"/>
<dbReference type="InterPro" id="IPR007515">
    <property type="entry name" value="Mss4"/>
</dbReference>
<keyword evidence="5" id="KW-1185">Reference proteome</keyword>
<comment type="caution">
    <text evidence="4">The sequence shown here is derived from an EMBL/GenBank/DDBJ whole genome shotgun (WGS) entry which is preliminary data.</text>
</comment>
<gene>
    <name evidence="4" type="ORF">IWQ62_000970</name>
</gene>
<dbReference type="PROSITE" id="PS51796">
    <property type="entry name" value="MSS4"/>
    <property type="match status" value="1"/>
</dbReference>
<name>A0A9W8E932_9FUNG</name>
<reference evidence="4" key="1">
    <citation type="submission" date="2022-07" db="EMBL/GenBank/DDBJ databases">
        <title>Phylogenomic reconstructions and comparative analyses of Kickxellomycotina fungi.</title>
        <authorList>
            <person name="Reynolds N.K."/>
            <person name="Stajich J.E."/>
            <person name="Barry K."/>
            <person name="Grigoriev I.V."/>
            <person name="Crous P."/>
            <person name="Smith M.E."/>
        </authorList>
    </citation>
    <scope>NUCLEOTIDE SEQUENCE</scope>
    <source>
        <strain evidence="4">RSA 1196</strain>
    </source>
</reference>
<keyword evidence="1" id="KW-0813">Transport</keyword>
<evidence type="ECO:0000313" key="5">
    <source>
        <dbReference type="Proteomes" id="UP001150925"/>
    </source>
</evidence>
<dbReference type="GO" id="GO:0007264">
    <property type="term" value="P:small GTPase-mediated signal transduction"/>
    <property type="evidence" value="ECO:0007669"/>
    <property type="project" value="InterPro"/>
</dbReference>
<evidence type="ECO:0008006" key="6">
    <source>
        <dbReference type="Google" id="ProtNLM"/>
    </source>
</evidence>
<dbReference type="EMBL" id="JANBPY010000124">
    <property type="protein sequence ID" value="KAJ1968882.1"/>
    <property type="molecule type" value="Genomic_DNA"/>
</dbReference>
<organism evidence="4 5">
    <name type="scientific">Dispira parvispora</name>
    <dbReference type="NCBI Taxonomy" id="1520584"/>
    <lineage>
        <taxon>Eukaryota</taxon>
        <taxon>Fungi</taxon>
        <taxon>Fungi incertae sedis</taxon>
        <taxon>Zoopagomycota</taxon>
        <taxon>Kickxellomycotina</taxon>
        <taxon>Dimargaritomycetes</taxon>
        <taxon>Dimargaritales</taxon>
        <taxon>Dimargaritaceae</taxon>
        <taxon>Dispira</taxon>
    </lineage>
</organism>
<dbReference type="GO" id="GO:0005085">
    <property type="term" value="F:guanyl-nucleotide exchange factor activity"/>
    <property type="evidence" value="ECO:0007669"/>
    <property type="project" value="UniProtKB-KW"/>
</dbReference>
<dbReference type="PANTHER" id="PTHR13276">
    <property type="entry name" value="GUANINE NUCLEOTIDE EXCHANGE FACTOR MSS4"/>
    <property type="match status" value="1"/>
</dbReference>
<keyword evidence="3" id="KW-0653">Protein transport</keyword>
<accession>A0A9W8E932</accession>
<protein>
    <recommendedName>
        <fullName evidence="6">Mss4-like protein</fullName>
    </recommendedName>
</protein>
<dbReference type="PANTHER" id="PTHR13276:SF0">
    <property type="entry name" value="GUANINE NUCLEOTIDE EXCHANGE FACTOR MSS4"/>
    <property type="match status" value="1"/>
</dbReference>
<dbReference type="GO" id="GO:0005829">
    <property type="term" value="C:cytosol"/>
    <property type="evidence" value="ECO:0007669"/>
    <property type="project" value="TreeGrafter"/>
</dbReference>
<dbReference type="GO" id="GO:0016020">
    <property type="term" value="C:membrane"/>
    <property type="evidence" value="ECO:0007669"/>
    <property type="project" value="TreeGrafter"/>
</dbReference>
<evidence type="ECO:0000313" key="4">
    <source>
        <dbReference type="EMBL" id="KAJ1968882.1"/>
    </source>
</evidence>
<dbReference type="GO" id="GO:0015031">
    <property type="term" value="P:protein transport"/>
    <property type="evidence" value="ECO:0007669"/>
    <property type="project" value="UniProtKB-KW"/>
</dbReference>